<reference evidence="10" key="1">
    <citation type="submission" date="2021-02" db="EMBL/GenBank/DDBJ databases">
        <authorList>
            <person name="Steward A R."/>
        </authorList>
    </citation>
    <scope>NUCLEOTIDE SEQUENCE</scope>
</reference>
<dbReference type="GO" id="GO:0003735">
    <property type="term" value="F:structural constituent of ribosome"/>
    <property type="evidence" value="ECO:0007669"/>
    <property type="project" value="InterPro"/>
</dbReference>
<dbReference type="GO" id="GO:0005762">
    <property type="term" value="C:mitochondrial large ribosomal subunit"/>
    <property type="evidence" value="ECO:0007669"/>
    <property type="project" value="InterPro"/>
</dbReference>
<protein>
    <recommendedName>
        <fullName evidence="7">Large ribosomal subunit protein mL52</fullName>
    </recommendedName>
    <alternativeName>
        <fullName evidence="8">39S ribosomal protein L52, mitochondrial</fullName>
    </alternativeName>
</protein>
<gene>
    <name evidence="10" type="ORF">PMACD_LOCUS13458</name>
</gene>
<keyword evidence="11" id="KW-1185">Reference proteome</keyword>
<keyword evidence="3" id="KW-0809">Transit peptide</keyword>
<comment type="similarity">
    <text evidence="2">Belongs to the mitochondrion-specific ribosomal protein mL52 family.</text>
</comment>
<dbReference type="InterPro" id="IPR034596">
    <property type="entry name" value="Ribosomal_mL52"/>
</dbReference>
<dbReference type="AlphaFoldDB" id="A0A821WFE2"/>
<evidence type="ECO:0000256" key="7">
    <source>
        <dbReference type="ARBA" id="ARBA00035181"/>
    </source>
</evidence>
<comment type="subcellular location">
    <subcellularLocation>
        <location evidence="1">Mitochondrion</location>
    </subcellularLocation>
</comment>
<dbReference type="PANTHER" id="PTHR34090:SF1">
    <property type="entry name" value="LARGE RIBOSOMAL SUBUNIT PROTEIN ML52"/>
    <property type="match status" value="1"/>
</dbReference>
<dbReference type="Proteomes" id="UP000663880">
    <property type="component" value="Unassembled WGS sequence"/>
</dbReference>
<evidence type="ECO:0000313" key="10">
    <source>
        <dbReference type="EMBL" id="CAF4926011.1"/>
    </source>
</evidence>
<evidence type="ECO:0000256" key="8">
    <source>
        <dbReference type="ARBA" id="ARBA00035425"/>
    </source>
</evidence>
<keyword evidence="4" id="KW-0689">Ribosomal protein</keyword>
<evidence type="ECO:0000256" key="4">
    <source>
        <dbReference type="ARBA" id="ARBA00022980"/>
    </source>
</evidence>
<evidence type="ECO:0000256" key="6">
    <source>
        <dbReference type="ARBA" id="ARBA00023274"/>
    </source>
</evidence>
<dbReference type="GO" id="GO:0032543">
    <property type="term" value="P:mitochondrial translation"/>
    <property type="evidence" value="ECO:0007669"/>
    <property type="project" value="InterPro"/>
</dbReference>
<organism evidence="10 11">
    <name type="scientific">Pieris macdunnoughi</name>
    <dbReference type="NCBI Taxonomy" id="345717"/>
    <lineage>
        <taxon>Eukaryota</taxon>
        <taxon>Metazoa</taxon>
        <taxon>Ecdysozoa</taxon>
        <taxon>Arthropoda</taxon>
        <taxon>Hexapoda</taxon>
        <taxon>Insecta</taxon>
        <taxon>Pterygota</taxon>
        <taxon>Neoptera</taxon>
        <taxon>Endopterygota</taxon>
        <taxon>Lepidoptera</taxon>
        <taxon>Glossata</taxon>
        <taxon>Ditrysia</taxon>
        <taxon>Papilionoidea</taxon>
        <taxon>Pieridae</taxon>
        <taxon>Pierinae</taxon>
        <taxon>Pieris</taxon>
    </lineage>
</organism>
<proteinExistence type="inferred from homology"/>
<evidence type="ECO:0000256" key="1">
    <source>
        <dbReference type="ARBA" id="ARBA00004173"/>
    </source>
</evidence>
<comment type="caution">
    <text evidence="10">The sequence shown here is derived from an EMBL/GenBank/DDBJ whole genome shotgun (WGS) entry which is preliminary data.</text>
</comment>
<evidence type="ECO:0000256" key="5">
    <source>
        <dbReference type="ARBA" id="ARBA00023128"/>
    </source>
</evidence>
<evidence type="ECO:0000256" key="3">
    <source>
        <dbReference type="ARBA" id="ARBA00022946"/>
    </source>
</evidence>
<evidence type="ECO:0000313" key="11">
    <source>
        <dbReference type="Proteomes" id="UP000663880"/>
    </source>
</evidence>
<sequence>MAVALCLFRKALVQNNVLCRSLSCSSTLQTKQWRLSKGLSSNRNAEGILTDGPDYTFLDGRPTPLLQKQKLRMLRQQEYVTKIVELSAELDFAKQKYQDDNRKEADERDAIIKDRLKRKGKNLKGK</sequence>
<evidence type="ECO:0000256" key="2">
    <source>
        <dbReference type="ARBA" id="ARBA00007232"/>
    </source>
</evidence>
<keyword evidence="5" id="KW-0496">Mitochondrion</keyword>
<dbReference type="Pfam" id="PF18699">
    <property type="entry name" value="MRPL52"/>
    <property type="match status" value="1"/>
</dbReference>
<dbReference type="OrthoDB" id="10249237at2759"/>
<keyword evidence="9" id="KW-0175">Coiled coil</keyword>
<name>A0A821WFE2_9NEOP</name>
<feature type="coiled-coil region" evidence="9">
    <location>
        <begin position="76"/>
        <end position="103"/>
    </location>
</feature>
<accession>A0A821WFE2</accession>
<keyword evidence="6" id="KW-0687">Ribonucleoprotein</keyword>
<dbReference type="PANTHER" id="PTHR34090">
    <property type="entry name" value="39S RIBOSOMAL PROTEIN L52, MITOCHONDRIAL"/>
    <property type="match status" value="1"/>
</dbReference>
<evidence type="ECO:0000256" key="9">
    <source>
        <dbReference type="SAM" id="Coils"/>
    </source>
</evidence>
<dbReference type="EMBL" id="CAJOBZ010000061">
    <property type="protein sequence ID" value="CAF4926011.1"/>
    <property type="molecule type" value="Genomic_DNA"/>
</dbReference>